<feature type="compositionally biased region" description="Polar residues" evidence="1">
    <location>
        <begin position="1"/>
        <end position="10"/>
    </location>
</feature>
<evidence type="ECO:0000256" key="1">
    <source>
        <dbReference type="SAM" id="MobiDB-lite"/>
    </source>
</evidence>
<gene>
    <name evidence="2" type="ORF">OOU_Y34scaffold00203g19</name>
</gene>
<feature type="region of interest" description="Disordered" evidence="1">
    <location>
        <begin position="1"/>
        <end position="31"/>
    </location>
</feature>
<organism evidence="2">
    <name type="scientific">Pyricularia oryzae (strain Y34)</name>
    <name type="common">Rice blast fungus</name>
    <name type="synonym">Magnaporthe oryzae</name>
    <dbReference type="NCBI Taxonomy" id="1143189"/>
    <lineage>
        <taxon>Eukaryota</taxon>
        <taxon>Fungi</taxon>
        <taxon>Dikarya</taxon>
        <taxon>Ascomycota</taxon>
        <taxon>Pezizomycotina</taxon>
        <taxon>Sordariomycetes</taxon>
        <taxon>Sordariomycetidae</taxon>
        <taxon>Magnaporthales</taxon>
        <taxon>Pyriculariaceae</taxon>
        <taxon>Pyricularia</taxon>
    </lineage>
</organism>
<accession>A0AA97P5Q5</accession>
<evidence type="ECO:0000313" key="2">
    <source>
        <dbReference type="EMBL" id="ELQ42530.1"/>
    </source>
</evidence>
<dbReference type="EMBL" id="JH793138">
    <property type="protein sequence ID" value="ELQ42530.1"/>
    <property type="molecule type" value="Genomic_DNA"/>
</dbReference>
<protein>
    <submittedName>
        <fullName evidence="2">Uncharacterized protein</fullName>
    </submittedName>
</protein>
<sequence>MRMQSGSTVANHPPGLCDEHEPPSESSAQIGNCITYWVDPR</sequence>
<reference evidence="2" key="1">
    <citation type="journal article" date="2012" name="PLoS Genet.">
        <title>Comparative analysis of the genomes of two field isolates of the rice blast fungus Magnaporthe oryzae.</title>
        <authorList>
            <person name="Xue M."/>
            <person name="Yang J."/>
            <person name="Li Z."/>
            <person name="Hu S."/>
            <person name="Yao N."/>
            <person name="Dean R.A."/>
            <person name="Zhao W."/>
            <person name="Shen M."/>
            <person name="Zhang H."/>
            <person name="Li C."/>
            <person name="Liu L."/>
            <person name="Cao L."/>
            <person name="Xu X."/>
            <person name="Xing Y."/>
            <person name="Hsiang T."/>
            <person name="Zhang Z."/>
            <person name="Xu J.R."/>
            <person name="Peng Y.L."/>
        </authorList>
    </citation>
    <scope>NUCLEOTIDE SEQUENCE</scope>
    <source>
        <strain evidence="2">Y34</strain>
    </source>
</reference>
<proteinExistence type="predicted"/>
<dbReference type="Proteomes" id="UP000011086">
    <property type="component" value="Unassembled WGS sequence"/>
</dbReference>
<dbReference type="AlphaFoldDB" id="A0AA97P5Q5"/>
<name>A0AA97P5Q5_PYRO3</name>